<organism evidence="2 3">
    <name type="scientific">Embleya hyalina</name>
    <dbReference type="NCBI Taxonomy" id="516124"/>
    <lineage>
        <taxon>Bacteria</taxon>
        <taxon>Bacillati</taxon>
        <taxon>Actinomycetota</taxon>
        <taxon>Actinomycetes</taxon>
        <taxon>Kitasatosporales</taxon>
        <taxon>Streptomycetaceae</taxon>
        <taxon>Embleya</taxon>
    </lineage>
</organism>
<evidence type="ECO:0000259" key="1">
    <source>
        <dbReference type="Pfam" id="PF20211"/>
    </source>
</evidence>
<protein>
    <recommendedName>
        <fullName evidence="1">DUF6571 domain-containing protein</fullName>
    </recommendedName>
</protein>
<evidence type="ECO:0000313" key="2">
    <source>
        <dbReference type="EMBL" id="GCE01121.1"/>
    </source>
</evidence>
<gene>
    <name evidence="2" type="ORF">EHYA_08878</name>
</gene>
<dbReference type="EMBL" id="BIFH01000046">
    <property type="protein sequence ID" value="GCE01121.1"/>
    <property type="molecule type" value="Genomic_DNA"/>
</dbReference>
<dbReference type="AlphaFoldDB" id="A0A401Z2S3"/>
<name>A0A401Z2S3_9ACTN</name>
<evidence type="ECO:0000313" key="3">
    <source>
        <dbReference type="Proteomes" id="UP000286931"/>
    </source>
</evidence>
<sequence length="718" mass="77289">MVDFARLRDLRIEALRESAQEFYDFASWLDHNQQLIRVDARALTVTGQWDGPSAKATLARYRGLDEVFEGGKTELRAICAILRDAADDIGGAKKRLTDAIADARAHELTVGNDGSLTWGPLEQQGHQPDPQDIEAHTNRMRGLAEEFRHRFASALDDATDADARAASALTGDIGADGTSFNANAVGGGELPDSIRAAELAKRVDSLTPEEVEELRNLLHGNEKSSIFATNLLNTLGPEGLLHLETDVVNKGRNGTGVDIPESTIAELRAIQDSLGANLATATRSTERPHVTQTWIDGLKAAGRESYELRDIPTHHLAGYQLIGNWLHRGDWDTRFLADVGKDMVAFDRDGYHPHEPVPLTSDRFPVLAAAMGPDGHDLDQLSGLMHALGRDPSAAEQVFDPKSGDNLHYLMKRRDWGNETGPGSPADLFGQAFEAAATGHPAGATAGGAHTEAGARIFADAMHTVGQEGPGGHFADYRDSVTNAVASYMPDIHNELRNDRAGGSPGPDPLFPNSGEARAAFLGGTPDHDLIRTMAVLAEDPGAFRRMADAEHAFIAVGLERISTGNPPAGISADQHLADSAQVVGMLDEVRTEAMRHQQVVADEEYNDRTTWTGKGAANVVAGAVKTSPLPTMVAEPLSRVVTLTADYAAQNSQVDTSAQADREIADQHAWGRGYMQQIAADWAHTHGRDDELPGYDTTSNINFTVGKDRAREAMGRP</sequence>
<reference evidence="2 3" key="1">
    <citation type="submission" date="2018-12" db="EMBL/GenBank/DDBJ databases">
        <title>Draft genome sequence of Embleya hyalina NBRC 13850T.</title>
        <authorList>
            <person name="Komaki H."/>
            <person name="Hosoyama A."/>
            <person name="Kimura A."/>
            <person name="Ichikawa N."/>
            <person name="Tamura T."/>
        </authorList>
    </citation>
    <scope>NUCLEOTIDE SEQUENCE [LARGE SCALE GENOMIC DNA]</scope>
    <source>
        <strain evidence="2 3">NBRC 13850</strain>
    </source>
</reference>
<dbReference type="Proteomes" id="UP000286931">
    <property type="component" value="Unassembled WGS sequence"/>
</dbReference>
<keyword evidence="3" id="KW-1185">Reference proteome</keyword>
<dbReference type="RefSeq" id="WP_126642793.1">
    <property type="nucleotide sequence ID" value="NZ_BIFH01000046.1"/>
</dbReference>
<dbReference type="Pfam" id="PF20211">
    <property type="entry name" value="DUF6571"/>
    <property type="match status" value="1"/>
</dbReference>
<comment type="caution">
    <text evidence="2">The sequence shown here is derived from an EMBL/GenBank/DDBJ whole genome shotgun (WGS) entry which is preliminary data.</text>
</comment>
<dbReference type="InterPro" id="IPR046701">
    <property type="entry name" value="DUF6571"/>
</dbReference>
<dbReference type="OrthoDB" id="3543532at2"/>
<feature type="domain" description="DUF6571" evidence="1">
    <location>
        <begin position="205"/>
        <end position="670"/>
    </location>
</feature>
<accession>A0A401Z2S3</accession>
<proteinExistence type="predicted"/>